<sequence>MAETSLTVPGIKYVIDPGTARISRYSYRTKVQRLPIEPISQASANQRKGRCGRVSEGICIRLYSEEDFNSRPEFTDPEILRTNLASVILQMTALGLDDIEAFPFVDAPDRRNIQDGVKLLEELGAFETIKTKSGEKRRLTQTGRQLAQLPVDPRLAKMLLSAVNFSSVYEVMVIVSALSIQDPRERPTEKQQSADEKHRRFADKKSDFLAFLNLWNYLQEQQKALTKNQFRRQCQKDFLNYLRIREWQDIYHQIRLAVREMGLPINSEKAEYQQIHTALLSGLLSHIGLKDMEKQQYLGARNTHFSIFPNSVLFKKQPKWVMTAELVETSKLWGRMVAEIESEWIEPLADHLVKNLMPSHDGRSHAAR</sequence>
<keyword evidence="2 6" id="KW-0378">Hydrolase</keyword>
<dbReference type="Gene3D" id="1.20.120.1080">
    <property type="match status" value="1"/>
</dbReference>
<organism evidence="6 7">
    <name type="scientific">Rodentibacter pneumotropicus</name>
    <dbReference type="NCBI Taxonomy" id="758"/>
    <lineage>
        <taxon>Bacteria</taxon>
        <taxon>Pseudomonadati</taxon>
        <taxon>Pseudomonadota</taxon>
        <taxon>Gammaproteobacteria</taxon>
        <taxon>Pasteurellales</taxon>
        <taxon>Pasteurellaceae</taxon>
        <taxon>Rodentibacter</taxon>
    </lineage>
</organism>
<dbReference type="GO" id="GO:0003723">
    <property type="term" value="F:RNA binding"/>
    <property type="evidence" value="ECO:0007669"/>
    <property type="project" value="TreeGrafter"/>
</dbReference>
<evidence type="ECO:0000313" key="6">
    <source>
        <dbReference type="EMBL" id="VEH67978.1"/>
    </source>
</evidence>
<dbReference type="InterPro" id="IPR027417">
    <property type="entry name" value="P-loop_NTPase"/>
</dbReference>
<dbReference type="InterPro" id="IPR011709">
    <property type="entry name" value="DEAD-box_helicase_OB_fold"/>
</dbReference>
<name>A0A448MS43_9PAST</name>
<dbReference type="KEGG" id="rpne:NCTC8284_03193"/>
<gene>
    <name evidence="6" type="primary">hrpA_5</name>
    <name evidence="6" type="ORF">NCTC8284_03193</name>
</gene>
<dbReference type="Pfam" id="PF21010">
    <property type="entry name" value="HA2_C"/>
    <property type="match status" value="1"/>
</dbReference>
<dbReference type="Gene3D" id="3.40.50.300">
    <property type="entry name" value="P-loop containing nucleotide triphosphate hydrolases"/>
    <property type="match status" value="1"/>
</dbReference>
<protein>
    <submittedName>
        <fullName evidence="6">ATP-dependent RNA helicase HrpA</fullName>
        <ecNumber evidence="6">3.6.4.13</ecNumber>
    </submittedName>
</protein>
<dbReference type="CDD" id="cd18791">
    <property type="entry name" value="SF2_C_RHA"/>
    <property type="match status" value="1"/>
</dbReference>
<dbReference type="Proteomes" id="UP000278733">
    <property type="component" value="Chromosome"/>
</dbReference>
<dbReference type="SUPFAM" id="SSF52540">
    <property type="entry name" value="P-loop containing nucleoside triphosphate hydrolases"/>
    <property type="match status" value="1"/>
</dbReference>
<keyword evidence="4" id="KW-0067">ATP-binding</keyword>
<evidence type="ECO:0000259" key="5">
    <source>
        <dbReference type="PROSITE" id="PS51194"/>
    </source>
</evidence>
<evidence type="ECO:0000256" key="4">
    <source>
        <dbReference type="ARBA" id="ARBA00022840"/>
    </source>
</evidence>
<accession>A0A448MS43</accession>
<dbReference type="FunFam" id="1.20.120.1080:FF:000005">
    <property type="entry name" value="ATP-dependent helicase HrpA"/>
    <property type="match status" value="1"/>
</dbReference>
<evidence type="ECO:0000256" key="2">
    <source>
        <dbReference type="ARBA" id="ARBA00022801"/>
    </source>
</evidence>
<reference evidence="6 7" key="1">
    <citation type="submission" date="2018-12" db="EMBL/GenBank/DDBJ databases">
        <authorList>
            <consortium name="Pathogen Informatics"/>
        </authorList>
    </citation>
    <scope>NUCLEOTIDE SEQUENCE [LARGE SCALE GENOMIC DNA]</scope>
    <source>
        <strain evidence="6 7">NCTC8284</strain>
    </source>
</reference>
<dbReference type="PANTHER" id="PTHR18934:SF99">
    <property type="entry name" value="ATP-DEPENDENT RNA HELICASE DHX37-RELATED"/>
    <property type="match status" value="1"/>
</dbReference>
<feature type="domain" description="Helicase C-terminal" evidence="5">
    <location>
        <begin position="1"/>
        <end position="95"/>
    </location>
</feature>
<dbReference type="GO" id="GO:0005524">
    <property type="term" value="F:ATP binding"/>
    <property type="evidence" value="ECO:0007669"/>
    <property type="project" value="UniProtKB-KW"/>
</dbReference>
<dbReference type="InterPro" id="IPR001650">
    <property type="entry name" value="Helicase_C-like"/>
</dbReference>
<dbReference type="PROSITE" id="PS51194">
    <property type="entry name" value="HELICASE_CTER"/>
    <property type="match status" value="1"/>
</dbReference>
<dbReference type="EC" id="3.6.4.13" evidence="6"/>
<proteinExistence type="predicted"/>
<dbReference type="GO" id="GO:0003724">
    <property type="term" value="F:RNA helicase activity"/>
    <property type="evidence" value="ECO:0007669"/>
    <property type="project" value="UniProtKB-EC"/>
</dbReference>
<dbReference type="GO" id="GO:0016787">
    <property type="term" value="F:hydrolase activity"/>
    <property type="evidence" value="ECO:0007669"/>
    <property type="project" value="UniProtKB-KW"/>
</dbReference>
<keyword evidence="3 6" id="KW-0347">Helicase</keyword>
<dbReference type="InterPro" id="IPR007502">
    <property type="entry name" value="Helicase-assoc_dom"/>
</dbReference>
<dbReference type="EMBL" id="LR134405">
    <property type="protein sequence ID" value="VEH67978.1"/>
    <property type="molecule type" value="Genomic_DNA"/>
</dbReference>
<dbReference type="AlphaFoldDB" id="A0A448MS43"/>
<keyword evidence="1" id="KW-0547">Nucleotide-binding</keyword>
<dbReference type="Pfam" id="PF07717">
    <property type="entry name" value="OB_NTP_bind"/>
    <property type="match status" value="1"/>
</dbReference>
<evidence type="ECO:0000256" key="3">
    <source>
        <dbReference type="ARBA" id="ARBA00022806"/>
    </source>
</evidence>
<dbReference type="STRING" id="758.GCA_000730685_01280"/>
<evidence type="ECO:0000256" key="1">
    <source>
        <dbReference type="ARBA" id="ARBA00022741"/>
    </source>
</evidence>
<dbReference type="SMART" id="SM00847">
    <property type="entry name" value="HA2"/>
    <property type="match status" value="1"/>
</dbReference>
<dbReference type="PANTHER" id="PTHR18934">
    <property type="entry name" value="ATP-DEPENDENT RNA HELICASE"/>
    <property type="match status" value="1"/>
</dbReference>
<evidence type="ECO:0000313" key="7">
    <source>
        <dbReference type="Proteomes" id="UP000278733"/>
    </source>
</evidence>